<evidence type="ECO:0000313" key="4">
    <source>
        <dbReference type="EMBL" id="OGZ95124.1"/>
    </source>
</evidence>
<gene>
    <name evidence="4" type="ORF">A2633_06345</name>
</gene>
<dbReference type="Gene3D" id="3.20.20.370">
    <property type="entry name" value="Glycoside hydrolase/deacetylase"/>
    <property type="match status" value="1"/>
</dbReference>
<feature type="domain" description="NodB homology" evidence="3">
    <location>
        <begin position="136"/>
        <end position="336"/>
    </location>
</feature>
<dbReference type="InterPro" id="IPR002509">
    <property type="entry name" value="NODB_dom"/>
</dbReference>
<reference evidence="4 5" key="1">
    <citation type="journal article" date="2016" name="Nat. Commun.">
        <title>Thousands of microbial genomes shed light on interconnected biogeochemical processes in an aquifer system.</title>
        <authorList>
            <person name="Anantharaman K."/>
            <person name="Brown C.T."/>
            <person name="Hug L.A."/>
            <person name="Sharon I."/>
            <person name="Castelle C.J."/>
            <person name="Probst A.J."/>
            <person name="Thomas B.C."/>
            <person name="Singh A."/>
            <person name="Wilkins M.J."/>
            <person name="Karaoz U."/>
            <person name="Brodie E.L."/>
            <person name="Williams K.H."/>
            <person name="Hubbard S.S."/>
            <person name="Banfield J.F."/>
        </authorList>
    </citation>
    <scope>NUCLEOTIDE SEQUENCE [LARGE SCALE GENOMIC DNA]</scope>
</reference>
<dbReference type="GO" id="GO:0005576">
    <property type="term" value="C:extracellular region"/>
    <property type="evidence" value="ECO:0007669"/>
    <property type="project" value="UniProtKB-SubCell"/>
</dbReference>
<dbReference type="CDD" id="cd10918">
    <property type="entry name" value="CE4_NodB_like_5s_6s"/>
    <property type="match status" value="1"/>
</dbReference>
<dbReference type="SUPFAM" id="SSF88713">
    <property type="entry name" value="Glycoside hydrolase/deacetylase"/>
    <property type="match status" value="1"/>
</dbReference>
<sequence length="336" mass="38752">MHGFLGITYHYLREKSSQELFPRILGNKMDDLRRHIIALRERYYILSPEEAFDYMSGKKDFRSRQENLGVLLTFDDGVSDHYKAAEILAEHNIFALFFIPTCIVADGEPASPNIIHYALAIYGIDRFLSFYREALEGIGLSVDAHDIIFKRGVDNPWDTIGEIKKVLKYRLNYTDSRKILMHMYRNRMLVDNPDILKFMHLTSRETSDMVKMGHSLGSHTHTHVSVAATELSQIDYEKEMDFPKRYLEERFKTNVRSISYPYGLKEDCLTAASLLERSGGYEFAFSVEPKVNEYGSNGLNLGRYMLSGSDTPETMMRSLELIEGGRGREAFPTWFS</sequence>
<dbReference type="InterPro" id="IPR011330">
    <property type="entry name" value="Glyco_hydro/deAcase_b/a-brl"/>
</dbReference>
<evidence type="ECO:0000256" key="1">
    <source>
        <dbReference type="ARBA" id="ARBA00004613"/>
    </source>
</evidence>
<accession>A0A1G2K6Q2</accession>
<organism evidence="4 5">
    <name type="scientific">Candidatus Sungbacteria bacterium RIFCSPHIGHO2_01_FULL_47_32</name>
    <dbReference type="NCBI Taxonomy" id="1802264"/>
    <lineage>
        <taxon>Bacteria</taxon>
        <taxon>Candidatus Sungiibacteriota</taxon>
    </lineage>
</organism>
<keyword evidence="2" id="KW-0732">Signal</keyword>
<dbReference type="Pfam" id="PF01522">
    <property type="entry name" value="Polysacc_deac_1"/>
    <property type="match status" value="1"/>
</dbReference>
<dbReference type="PROSITE" id="PS51677">
    <property type="entry name" value="NODB"/>
    <property type="match status" value="1"/>
</dbReference>
<dbReference type="InterPro" id="IPR051398">
    <property type="entry name" value="Polysacch_Deacetylase"/>
</dbReference>
<evidence type="ECO:0000256" key="2">
    <source>
        <dbReference type="ARBA" id="ARBA00022729"/>
    </source>
</evidence>
<dbReference type="EMBL" id="MHQC01000017">
    <property type="protein sequence ID" value="OGZ95124.1"/>
    <property type="molecule type" value="Genomic_DNA"/>
</dbReference>
<evidence type="ECO:0000259" key="3">
    <source>
        <dbReference type="PROSITE" id="PS51677"/>
    </source>
</evidence>
<dbReference type="GO" id="GO:0005975">
    <property type="term" value="P:carbohydrate metabolic process"/>
    <property type="evidence" value="ECO:0007669"/>
    <property type="project" value="InterPro"/>
</dbReference>
<dbReference type="AlphaFoldDB" id="A0A1G2K6Q2"/>
<proteinExistence type="predicted"/>
<evidence type="ECO:0000313" key="5">
    <source>
        <dbReference type="Proteomes" id="UP000177152"/>
    </source>
</evidence>
<dbReference type="GO" id="GO:0016810">
    <property type="term" value="F:hydrolase activity, acting on carbon-nitrogen (but not peptide) bonds"/>
    <property type="evidence" value="ECO:0007669"/>
    <property type="project" value="InterPro"/>
</dbReference>
<name>A0A1G2K6Q2_9BACT</name>
<dbReference type="PANTHER" id="PTHR34216">
    <property type="match status" value="1"/>
</dbReference>
<comment type="subcellular location">
    <subcellularLocation>
        <location evidence="1">Secreted</location>
    </subcellularLocation>
</comment>
<dbReference type="PANTHER" id="PTHR34216:SF3">
    <property type="entry name" value="POLY-BETA-1,6-N-ACETYL-D-GLUCOSAMINE N-DEACETYLASE"/>
    <property type="match status" value="1"/>
</dbReference>
<dbReference type="Proteomes" id="UP000177152">
    <property type="component" value="Unassembled WGS sequence"/>
</dbReference>
<comment type="caution">
    <text evidence="4">The sequence shown here is derived from an EMBL/GenBank/DDBJ whole genome shotgun (WGS) entry which is preliminary data.</text>
</comment>
<protein>
    <recommendedName>
        <fullName evidence="3">NodB homology domain-containing protein</fullName>
    </recommendedName>
</protein>